<dbReference type="SUPFAM" id="SSF82861">
    <property type="entry name" value="Mechanosensitive channel protein MscS (YggB), transmembrane region"/>
    <property type="match status" value="1"/>
</dbReference>
<comment type="subcellular location">
    <subcellularLocation>
        <location evidence="1">Cell membrane</location>
        <topology evidence="1">Multi-pass membrane protein</topology>
    </subcellularLocation>
</comment>
<evidence type="ECO:0000256" key="4">
    <source>
        <dbReference type="ARBA" id="ARBA00022692"/>
    </source>
</evidence>
<dbReference type="Proteomes" id="UP000825679">
    <property type="component" value="Chromosome"/>
</dbReference>
<proteinExistence type="inferred from homology"/>
<dbReference type="SUPFAM" id="SSF82689">
    <property type="entry name" value="Mechanosensitive channel protein MscS (YggB), C-terminal domain"/>
    <property type="match status" value="1"/>
</dbReference>
<dbReference type="EMBL" id="CP081150">
    <property type="protein sequence ID" value="QZA76942.1"/>
    <property type="molecule type" value="Genomic_DNA"/>
</dbReference>
<keyword evidence="11" id="KW-1185">Reference proteome</keyword>
<dbReference type="Pfam" id="PF00924">
    <property type="entry name" value="MS_channel_2nd"/>
    <property type="match status" value="1"/>
</dbReference>
<dbReference type="PANTHER" id="PTHR30347:SF1">
    <property type="entry name" value="MECHANOSENSITIVE CHANNEL MSCK"/>
    <property type="match status" value="1"/>
</dbReference>
<dbReference type="Gene3D" id="2.30.30.60">
    <property type="match status" value="1"/>
</dbReference>
<protein>
    <submittedName>
        <fullName evidence="10">Mechanosensitive ion channel</fullName>
    </submittedName>
</protein>
<dbReference type="InterPro" id="IPR010920">
    <property type="entry name" value="LSM_dom_sf"/>
</dbReference>
<dbReference type="Gene3D" id="1.10.287.1260">
    <property type="match status" value="1"/>
</dbReference>
<comment type="similarity">
    <text evidence="2">Belongs to the MscS (TC 1.A.23) family.</text>
</comment>
<keyword evidence="4 7" id="KW-0812">Transmembrane</keyword>
<evidence type="ECO:0000259" key="9">
    <source>
        <dbReference type="Pfam" id="PF21082"/>
    </source>
</evidence>
<evidence type="ECO:0000256" key="7">
    <source>
        <dbReference type="SAM" id="Phobius"/>
    </source>
</evidence>
<evidence type="ECO:0000313" key="11">
    <source>
        <dbReference type="Proteomes" id="UP000825679"/>
    </source>
</evidence>
<evidence type="ECO:0000256" key="2">
    <source>
        <dbReference type="ARBA" id="ARBA00008017"/>
    </source>
</evidence>
<dbReference type="RefSeq" id="WP_221005340.1">
    <property type="nucleotide sequence ID" value="NZ_CP081150.1"/>
</dbReference>
<dbReference type="InterPro" id="IPR006685">
    <property type="entry name" value="MscS_channel_2nd"/>
</dbReference>
<name>A0ABX8Z2Z3_9NEIS</name>
<accession>A0ABX8Z2Z3</accession>
<feature type="transmembrane region" description="Helical" evidence="7">
    <location>
        <begin position="236"/>
        <end position="254"/>
    </location>
</feature>
<feature type="transmembrane region" description="Helical" evidence="7">
    <location>
        <begin position="68"/>
        <end position="88"/>
    </location>
</feature>
<evidence type="ECO:0000256" key="3">
    <source>
        <dbReference type="ARBA" id="ARBA00022475"/>
    </source>
</evidence>
<feature type="transmembrane region" description="Helical" evidence="7">
    <location>
        <begin position="26"/>
        <end position="48"/>
    </location>
</feature>
<evidence type="ECO:0000259" key="8">
    <source>
        <dbReference type="Pfam" id="PF00924"/>
    </source>
</evidence>
<feature type="domain" description="Mechanosensitive ion channel MscS" evidence="8">
    <location>
        <begin position="257"/>
        <end position="322"/>
    </location>
</feature>
<gene>
    <name evidence="10" type="ORF">K4H28_11535</name>
</gene>
<dbReference type="Gene3D" id="3.30.70.100">
    <property type="match status" value="1"/>
</dbReference>
<reference evidence="10 11" key="1">
    <citation type="submission" date="2021-08" db="EMBL/GenBank/DDBJ databases">
        <title>complete genome sequencing of Deefgea sp. D25.</title>
        <authorList>
            <person name="Bae J.-W."/>
            <person name="Gim D.-H."/>
        </authorList>
    </citation>
    <scope>NUCLEOTIDE SEQUENCE [LARGE SCALE GENOMIC DNA]</scope>
    <source>
        <strain evidence="10 11">D25</strain>
    </source>
</reference>
<dbReference type="InterPro" id="IPR049278">
    <property type="entry name" value="MS_channel_C"/>
</dbReference>
<sequence>MVNEQHNLLAKLIQDISEFGVFHPQFLIQAAVLLISWGGAYWFSRSLLRQFQGQTGKWKVGEDGIRRILFPALALILVSVANLILHFIEGRTNSLLQVANLLMLAMVNIRILVYVLRLAFDGSAWVKQSEKYIAASVWCAYVLHVVGILPEVLNILDSLSFNVGAIHISVLTVIQGLMSVCFTLVIAMWAGRLLEQRLMSANMMDMNVRVVLVKVMRSLLVVLAILASLAMVGIDLTVLSVFGGALGVGLGFGLQKIASNYVSGFIILLDRSVKLGDVIAVDNRQGVISKLTSRYVVLKAPDGTESLVPNETLITSTVVNNSYYERAIWIGLPVQIAYNSDLEMVMELLPTVTEGNDRILRDPAPGVMILAFADNGINLTLGFWLKDPENGQGGLRSDLYLKVWQLFKQHGIEIPYPRRDITILSSPEVPHSVS</sequence>
<keyword evidence="5 7" id="KW-1133">Transmembrane helix</keyword>
<organism evidence="10 11">
    <name type="scientific">Deefgea tanakiae</name>
    <dbReference type="NCBI Taxonomy" id="2865840"/>
    <lineage>
        <taxon>Bacteria</taxon>
        <taxon>Pseudomonadati</taxon>
        <taxon>Pseudomonadota</taxon>
        <taxon>Betaproteobacteria</taxon>
        <taxon>Neisseriales</taxon>
        <taxon>Chitinibacteraceae</taxon>
        <taxon>Deefgea</taxon>
    </lineage>
</organism>
<dbReference type="SUPFAM" id="SSF50182">
    <property type="entry name" value="Sm-like ribonucleoproteins"/>
    <property type="match status" value="1"/>
</dbReference>
<evidence type="ECO:0000256" key="1">
    <source>
        <dbReference type="ARBA" id="ARBA00004651"/>
    </source>
</evidence>
<feature type="domain" description="Mechanosensitive ion channel MscS C-terminal" evidence="9">
    <location>
        <begin position="332"/>
        <end position="414"/>
    </location>
</feature>
<dbReference type="PANTHER" id="PTHR30347">
    <property type="entry name" value="POTASSIUM CHANNEL RELATED"/>
    <property type="match status" value="1"/>
</dbReference>
<dbReference type="InterPro" id="IPR011014">
    <property type="entry name" value="MscS_channel_TM-2"/>
</dbReference>
<feature type="transmembrane region" description="Helical" evidence="7">
    <location>
        <begin position="132"/>
        <end position="153"/>
    </location>
</feature>
<evidence type="ECO:0000313" key="10">
    <source>
        <dbReference type="EMBL" id="QZA76942.1"/>
    </source>
</evidence>
<feature type="transmembrane region" description="Helical" evidence="7">
    <location>
        <begin position="100"/>
        <end position="120"/>
    </location>
</feature>
<dbReference type="InterPro" id="IPR011066">
    <property type="entry name" value="MscS_channel_C_sf"/>
</dbReference>
<keyword evidence="6 7" id="KW-0472">Membrane</keyword>
<dbReference type="InterPro" id="IPR052702">
    <property type="entry name" value="MscS-like_channel"/>
</dbReference>
<dbReference type="Pfam" id="PF21082">
    <property type="entry name" value="MS_channel_3rd"/>
    <property type="match status" value="1"/>
</dbReference>
<evidence type="ECO:0000256" key="5">
    <source>
        <dbReference type="ARBA" id="ARBA00022989"/>
    </source>
</evidence>
<evidence type="ECO:0000256" key="6">
    <source>
        <dbReference type="ARBA" id="ARBA00023136"/>
    </source>
</evidence>
<feature type="transmembrane region" description="Helical" evidence="7">
    <location>
        <begin position="165"/>
        <end position="190"/>
    </location>
</feature>
<feature type="transmembrane region" description="Helical" evidence="7">
    <location>
        <begin position="211"/>
        <end position="230"/>
    </location>
</feature>
<keyword evidence="3" id="KW-1003">Cell membrane</keyword>
<dbReference type="InterPro" id="IPR023408">
    <property type="entry name" value="MscS_beta-dom_sf"/>
</dbReference>